<dbReference type="Proteomes" id="UP001054889">
    <property type="component" value="Unassembled WGS sequence"/>
</dbReference>
<dbReference type="EMBL" id="BQKI01000002">
    <property type="protein sequence ID" value="GJM89723.1"/>
    <property type="molecule type" value="Genomic_DNA"/>
</dbReference>
<proteinExistence type="predicted"/>
<evidence type="ECO:0000313" key="2">
    <source>
        <dbReference type="EMBL" id="GJM89723.1"/>
    </source>
</evidence>
<feature type="transmembrane region" description="Helical" evidence="1">
    <location>
        <begin position="102"/>
        <end position="122"/>
    </location>
</feature>
<reference evidence="2" key="1">
    <citation type="journal article" date="2018" name="DNA Res.">
        <title>Multiple hybrid de novo genome assembly of finger millet, an orphan allotetraploid crop.</title>
        <authorList>
            <person name="Hatakeyama M."/>
            <person name="Aluri S."/>
            <person name="Balachadran M.T."/>
            <person name="Sivarajan S.R."/>
            <person name="Patrignani A."/>
            <person name="Gruter S."/>
            <person name="Poveda L."/>
            <person name="Shimizu-Inatsugi R."/>
            <person name="Baeten J."/>
            <person name="Francoijs K.J."/>
            <person name="Nataraja K.N."/>
            <person name="Reddy Y.A.N."/>
            <person name="Phadnis S."/>
            <person name="Ravikumar R.L."/>
            <person name="Schlapbach R."/>
            <person name="Sreeman S.M."/>
            <person name="Shimizu K.K."/>
        </authorList>
    </citation>
    <scope>NUCLEOTIDE SEQUENCE</scope>
</reference>
<feature type="transmembrane region" description="Helical" evidence="1">
    <location>
        <begin position="65"/>
        <end position="87"/>
    </location>
</feature>
<evidence type="ECO:0000256" key="1">
    <source>
        <dbReference type="SAM" id="Phobius"/>
    </source>
</evidence>
<keyword evidence="1" id="KW-0812">Transmembrane</keyword>
<name>A0AAV5BVZ6_ELECO</name>
<keyword evidence="3" id="KW-1185">Reference proteome</keyword>
<evidence type="ECO:0000313" key="3">
    <source>
        <dbReference type="Proteomes" id="UP001054889"/>
    </source>
</evidence>
<keyword evidence="1" id="KW-0472">Membrane</keyword>
<keyword evidence="1" id="KW-1133">Transmembrane helix</keyword>
<reference evidence="2" key="2">
    <citation type="submission" date="2021-12" db="EMBL/GenBank/DDBJ databases">
        <title>Resequencing data analysis of finger millet.</title>
        <authorList>
            <person name="Hatakeyama M."/>
            <person name="Aluri S."/>
            <person name="Balachadran M.T."/>
            <person name="Sivarajan S.R."/>
            <person name="Poveda L."/>
            <person name="Shimizu-Inatsugi R."/>
            <person name="Schlapbach R."/>
            <person name="Sreeman S.M."/>
            <person name="Shimizu K.K."/>
        </authorList>
    </citation>
    <scope>NUCLEOTIDE SEQUENCE</scope>
</reference>
<gene>
    <name evidence="2" type="primary">ga05937</name>
    <name evidence="2" type="ORF">PR202_ga05937</name>
</gene>
<dbReference type="AlphaFoldDB" id="A0AAV5BVZ6"/>
<protein>
    <submittedName>
        <fullName evidence="2">Uncharacterized protein</fullName>
    </submittedName>
</protein>
<sequence>MMPSISIHYGLLKQPPVPSVPRLQASPAVVHAMAWHHLDLLLVALLYGCAFTGALFVATSLVLLAFLACALLVTIALAVCDVLRFAGPAARVAHEAAANLRLAHALAVHAVLKAAVVSVLVLRSGPRAARSRRA</sequence>
<comment type="caution">
    <text evidence="2">The sequence shown here is derived from an EMBL/GenBank/DDBJ whole genome shotgun (WGS) entry which is preliminary data.</text>
</comment>
<organism evidence="2 3">
    <name type="scientific">Eleusine coracana subsp. coracana</name>
    <dbReference type="NCBI Taxonomy" id="191504"/>
    <lineage>
        <taxon>Eukaryota</taxon>
        <taxon>Viridiplantae</taxon>
        <taxon>Streptophyta</taxon>
        <taxon>Embryophyta</taxon>
        <taxon>Tracheophyta</taxon>
        <taxon>Spermatophyta</taxon>
        <taxon>Magnoliopsida</taxon>
        <taxon>Liliopsida</taxon>
        <taxon>Poales</taxon>
        <taxon>Poaceae</taxon>
        <taxon>PACMAD clade</taxon>
        <taxon>Chloridoideae</taxon>
        <taxon>Cynodonteae</taxon>
        <taxon>Eleusininae</taxon>
        <taxon>Eleusine</taxon>
    </lineage>
</organism>
<feature type="transmembrane region" description="Helical" evidence="1">
    <location>
        <begin position="40"/>
        <end position="58"/>
    </location>
</feature>
<accession>A0AAV5BVZ6</accession>